<reference evidence="2 3" key="1">
    <citation type="submission" date="2024-01" db="EMBL/GenBank/DDBJ databases">
        <title>A draft genome for a cacao thread blight-causing isolate of Paramarasmius palmivorus.</title>
        <authorList>
            <person name="Baruah I.K."/>
            <person name="Bukari Y."/>
            <person name="Amoako-Attah I."/>
            <person name="Meinhardt L.W."/>
            <person name="Bailey B.A."/>
            <person name="Cohen S.P."/>
        </authorList>
    </citation>
    <scope>NUCLEOTIDE SEQUENCE [LARGE SCALE GENOMIC DNA]</scope>
    <source>
        <strain evidence="2 3">GH-12</strain>
    </source>
</reference>
<name>A0AAW0AUV4_9AGAR</name>
<evidence type="ECO:0000313" key="2">
    <source>
        <dbReference type="EMBL" id="KAK7016384.1"/>
    </source>
</evidence>
<organism evidence="2 3">
    <name type="scientific">Paramarasmius palmivorus</name>
    <dbReference type="NCBI Taxonomy" id="297713"/>
    <lineage>
        <taxon>Eukaryota</taxon>
        <taxon>Fungi</taxon>
        <taxon>Dikarya</taxon>
        <taxon>Basidiomycota</taxon>
        <taxon>Agaricomycotina</taxon>
        <taxon>Agaricomycetes</taxon>
        <taxon>Agaricomycetidae</taxon>
        <taxon>Agaricales</taxon>
        <taxon>Marasmiineae</taxon>
        <taxon>Marasmiaceae</taxon>
        <taxon>Paramarasmius</taxon>
    </lineage>
</organism>
<feature type="compositionally biased region" description="Low complexity" evidence="1">
    <location>
        <begin position="1"/>
        <end position="32"/>
    </location>
</feature>
<protein>
    <submittedName>
        <fullName evidence="2">Uncharacterized protein</fullName>
    </submittedName>
</protein>
<feature type="region of interest" description="Disordered" evidence="1">
    <location>
        <begin position="85"/>
        <end position="153"/>
    </location>
</feature>
<proteinExistence type="predicted"/>
<gene>
    <name evidence="2" type="ORF">VNI00_018927</name>
</gene>
<evidence type="ECO:0000313" key="3">
    <source>
        <dbReference type="Proteomes" id="UP001383192"/>
    </source>
</evidence>
<accession>A0AAW0AUV4</accession>
<evidence type="ECO:0000256" key="1">
    <source>
        <dbReference type="SAM" id="MobiDB-lite"/>
    </source>
</evidence>
<comment type="caution">
    <text evidence="2">The sequence shown here is derived from an EMBL/GenBank/DDBJ whole genome shotgun (WGS) entry which is preliminary data.</text>
</comment>
<keyword evidence="3" id="KW-1185">Reference proteome</keyword>
<dbReference type="Proteomes" id="UP001383192">
    <property type="component" value="Unassembled WGS sequence"/>
</dbReference>
<sequence>MASSSVSSSASMPSSSTPSSLPSSSPMVSESSQPTTTSALPPITEKPLTVDATQEFGGQATDLEFGTFEAMPQGNTDTFTTYQVDGETNNNSRIHDASGTTTLDDSEPSNKTYRTVTTGDNAVTNNDADLIDEGGNPDIAASSRNSHAGGSRRTGGLSFVTVNRASGTVTNNGSTLPVAYIERTQMRMLRMKEARLQMEARSTARAIPPNVAEEAKQRELEQLV</sequence>
<feature type="compositionally biased region" description="Polar residues" evidence="1">
    <location>
        <begin position="85"/>
        <end position="127"/>
    </location>
</feature>
<dbReference type="AlphaFoldDB" id="A0AAW0AUV4"/>
<feature type="region of interest" description="Disordered" evidence="1">
    <location>
        <begin position="1"/>
        <end position="48"/>
    </location>
</feature>
<dbReference type="EMBL" id="JAYKXP010000288">
    <property type="protein sequence ID" value="KAK7016384.1"/>
    <property type="molecule type" value="Genomic_DNA"/>
</dbReference>